<name>A0AAV7E433_ARIFI</name>
<evidence type="ECO:0000313" key="8">
    <source>
        <dbReference type="EMBL" id="KAG9443603.1"/>
    </source>
</evidence>
<dbReference type="SUPFAM" id="SSF101936">
    <property type="entry name" value="DNA-binding pseudobarrel domain"/>
    <property type="match status" value="2"/>
</dbReference>
<keyword evidence="4" id="KW-0238">DNA-binding</keyword>
<evidence type="ECO:0000313" key="9">
    <source>
        <dbReference type="Proteomes" id="UP000825729"/>
    </source>
</evidence>
<evidence type="ECO:0000256" key="2">
    <source>
        <dbReference type="ARBA" id="ARBA00022737"/>
    </source>
</evidence>
<dbReference type="InterPro" id="IPR015300">
    <property type="entry name" value="DNA-bd_pseudobarrel_sf"/>
</dbReference>
<keyword evidence="6" id="KW-0539">Nucleus</keyword>
<comment type="subcellular location">
    <subcellularLocation>
        <location evidence="1">Nucleus</location>
    </subcellularLocation>
</comment>
<evidence type="ECO:0000256" key="1">
    <source>
        <dbReference type="ARBA" id="ARBA00004123"/>
    </source>
</evidence>
<keyword evidence="2" id="KW-0677">Repeat</keyword>
<evidence type="ECO:0000256" key="5">
    <source>
        <dbReference type="ARBA" id="ARBA00023163"/>
    </source>
</evidence>
<evidence type="ECO:0000256" key="6">
    <source>
        <dbReference type="ARBA" id="ARBA00023242"/>
    </source>
</evidence>
<dbReference type="AlphaFoldDB" id="A0AAV7E433"/>
<organism evidence="8 9">
    <name type="scientific">Aristolochia fimbriata</name>
    <name type="common">White veined hardy Dutchman's pipe vine</name>
    <dbReference type="NCBI Taxonomy" id="158543"/>
    <lineage>
        <taxon>Eukaryota</taxon>
        <taxon>Viridiplantae</taxon>
        <taxon>Streptophyta</taxon>
        <taxon>Embryophyta</taxon>
        <taxon>Tracheophyta</taxon>
        <taxon>Spermatophyta</taxon>
        <taxon>Magnoliopsida</taxon>
        <taxon>Magnoliidae</taxon>
        <taxon>Piperales</taxon>
        <taxon>Aristolochiaceae</taxon>
        <taxon>Aristolochia</taxon>
    </lineage>
</organism>
<dbReference type="Pfam" id="PF02362">
    <property type="entry name" value="B3"/>
    <property type="match status" value="2"/>
</dbReference>
<gene>
    <name evidence="8" type="ORF">H6P81_014943</name>
</gene>
<reference evidence="8 9" key="1">
    <citation type="submission" date="2021-07" db="EMBL/GenBank/DDBJ databases">
        <title>The Aristolochia fimbriata genome: insights into angiosperm evolution, floral development and chemical biosynthesis.</title>
        <authorList>
            <person name="Jiao Y."/>
        </authorList>
    </citation>
    <scope>NUCLEOTIDE SEQUENCE [LARGE SCALE GENOMIC DNA]</scope>
    <source>
        <strain evidence="8">IBCAS-2021</strain>
        <tissue evidence="8">Leaf</tissue>
    </source>
</reference>
<evidence type="ECO:0000256" key="4">
    <source>
        <dbReference type="ARBA" id="ARBA00023125"/>
    </source>
</evidence>
<dbReference type="Gene3D" id="2.40.330.10">
    <property type="entry name" value="DNA-binding pseudobarrel domain"/>
    <property type="match status" value="2"/>
</dbReference>
<dbReference type="GO" id="GO:0005634">
    <property type="term" value="C:nucleus"/>
    <property type="evidence" value="ECO:0007669"/>
    <property type="project" value="UniProtKB-SubCell"/>
</dbReference>
<evidence type="ECO:0000259" key="7">
    <source>
        <dbReference type="PROSITE" id="PS50863"/>
    </source>
</evidence>
<sequence length="240" mass="28010">MKFFKILLPGFEKKLALPPAFSIHLNGEDTRHRNAILSSDLGGSWPVKIGVHRRGMWFLKGWSEFVADHGLFSLDFLLFEYQGDLRFRVTVFGRNACERDFVCLVHDEEQVVEEEEEESTDDARRRRRRTEEVEYDDLSFEVRINKFTYSTPVFIPLKCRRAMRLRQSRIESVKIQGEDGRSWTMEVRQGPDRGYFCSRGWKPFHKEMGLKQGDVCIFKLCSPTLIKFALLRSPSPAAAH</sequence>
<evidence type="ECO:0000256" key="3">
    <source>
        <dbReference type="ARBA" id="ARBA00023015"/>
    </source>
</evidence>
<dbReference type="EMBL" id="JAINDJ010000006">
    <property type="protein sequence ID" value="KAG9443603.1"/>
    <property type="molecule type" value="Genomic_DNA"/>
</dbReference>
<dbReference type="InterPro" id="IPR039218">
    <property type="entry name" value="REM_fam"/>
</dbReference>
<keyword evidence="9" id="KW-1185">Reference proteome</keyword>
<keyword evidence="3" id="KW-0805">Transcription regulation</keyword>
<dbReference type="InterPro" id="IPR003340">
    <property type="entry name" value="B3_DNA-bd"/>
</dbReference>
<dbReference type="PANTHER" id="PTHR31674">
    <property type="entry name" value="B3 DOMAIN-CONTAINING PROTEIN REM-LIKE 3-RELATED"/>
    <property type="match status" value="1"/>
</dbReference>
<dbReference type="GO" id="GO:0003677">
    <property type="term" value="F:DNA binding"/>
    <property type="evidence" value="ECO:0007669"/>
    <property type="project" value="UniProtKB-KW"/>
</dbReference>
<comment type="caution">
    <text evidence="8">The sequence shown here is derived from an EMBL/GenBank/DDBJ whole genome shotgun (WGS) entry which is preliminary data.</text>
</comment>
<dbReference type="PROSITE" id="PS50863">
    <property type="entry name" value="B3"/>
    <property type="match status" value="2"/>
</dbReference>
<feature type="domain" description="TF-B3" evidence="7">
    <location>
        <begin position="1"/>
        <end position="95"/>
    </location>
</feature>
<dbReference type="CDD" id="cd10017">
    <property type="entry name" value="B3_DNA"/>
    <property type="match status" value="2"/>
</dbReference>
<dbReference type="SMART" id="SM01019">
    <property type="entry name" value="B3"/>
    <property type="match status" value="2"/>
</dbReference>
<protein>
    <recommendedName>
        <fullName evidence="7">TF-B3 domain-containing protein</fullName>
    </recommendedName>
</protein>
<proteinExistence type="predicted"/>
<keyword evidence="5" id="KW-0804">Transcription</keyword>
<accession>A0AAV7E433</accession>
<dbReference type="PANTHER" id="PTHR31674:SF62">
    <property type="entry name" value="B3 DOMAIN-CONTAINING PROTEIN REM14-RELATED"/>
    <property type="match status" value="1"/>
</dbReference>
<dbReference type="Proteomes" id="UP000825729">
    <property type="component" value="Unassembled WGS sequence"/>
</dbReference>
<feature type="domain" description="TF-B3" evidence="7">
    <location>
        <begin position="138"/>
        <end position="234"/>
    </location>
</feature>